<dbReference type="InterPro" id="IPR001789">
    <property type="entry name" value="Sig_transdc_resp-reg_receiver"/>
</dbReference>
<dbReference type="PANTHER" id="PTHR48111">
    <property type="entry name" value="REGULATOR OF RPOS"/>
    <property type="match status" value="1"/>
</dbReference>
<dbReference type="HOGENOM" id="CLU_000445_30_4_9"/>
<dbReference type="FunFam" id="3.40.50.2300:FF:000001">
    <property type="entry name" value="DNA-binding response regulator PhoB"/>
    <property type="match status" value="1"/>
</dbReference>
<dbReference type="GO" id="GO:0000976">
    <property type="term" value="F:transcription cis-regulatory region binding"/>
    <property type="evidence" value="ECO:0007669"/>
    <property type="project" value="TreeGrafter"/>
</dbReference>
<dbReference type="Pfam" id="PF00486">
    <property type="entry name" value="Trans_reg_C"/>
    <property type="match status" value="1"/>
</dbReference>
<dbReference type="STRING" id="767817.Desgi_3378"/>
<dbReference type="GO" id="GO:0000156">
    <property type="term" value="F:phosphorelay response regulator activity"/>
    <property type="evidence" value="ECO:0007669"/>
    <property type="project" value="TreeGrafter"/>
</dbReference>
<dbReference type="PANTHER" id="PTHR48111:SF1">
    <property type="entry name" value="TWO-COMPONENT RESPONSE REGULATOR ORR33"/>
    <property type="match status" value="1"/>
</dbReference>
<dbReference type="PROSITE" id="PS51755">
    <property type="entry name" value="OMPR_PHOB"/>
    <property type="match status" value="1"/>
</dbReference>
<evidence type="ECO:0000256" key="5">
    <source>
        <dbReference type="ARBA" id="ARBA00023125"/>
    </source>
</evidence>
<evidence type="ECO:0000313" key="12">
    <source>
        <dbReference type="EMBL" id="AGL02722.1"/>
    </source>
</evidence>
<dbReference type="Gene3D" id="1.10.10.10">
    <property type="entry name" value="Winged helix-like DNA-binding domain superfamily/Winged helix DNA-binding domain"/>
    <property type="match status" value="1"/>
</dbReference>
<dbReference type="InterPro" id="IPR039420">
    <property type="entry name" value="WalR-like"/>
</dbReference>
<feature type="DNA-binding region" description="OmpR/PhoB-type" evidence="9">
    <location>
        <begin position="128"/>
        <end position="226"/>
    </location>
</feature>
<name>R4KMD8_9FIRM</name>
<evidence type="ECO:0000256" key="3">
    <source>
        <dbReference type="ARBA" id="ARBA00023012"/>
    </source>
</evidence>
<evidence type="ECO:0000256" key="1">
    <source>
        <dbReference type="ARBA" id="ARBA00018672"/>
    </source>
</evidence>
<keyword evidence="5 9" id="KW-0238">DNA-binding</keyword>
<evidence type="ECO:0000256" key="7">
    <source>
        <dbReference type="ARBA" id="ARBA00024867"/>
    </source>
</evidence>
<dbReference type="SUPFAM" id="SSF52172">
    <property type="entry name" value="CheY-like"/>
    <property type="match status" value="1"/>
</dbReference>
<dbReference type="SMART" id="SM00448">
    <property type="entry name" value="REC"/>
    <property type="match status" value="1"/>
</dbReference>
<accession>R4KMD8</accession>
<dbReference type="CDD" id="cd00383">
    <property type="entry name" value="trans_reg_C"/>
    <property type="match status" value="1"/>
</dbReference>
<evidence type="ECO:0000313" key="13">
    <source>
        <dbReference type="Proteomes" id="UP000013520"/>
    </source>
</evidence>
<dbReference type="InterPro" id="IPR011006">
    <property type="entry name" value="CheY-like_superfamily"/>
</dbReference>
<evidence type="ECO:0000256" key="9">
    <source>
        <dbReference type="PROSITE-ProRule" id="PRU01091"/>
    </source>
</evidence>
<dbReference type="EMBL" id="CP003273">
    <property type="protein sequence ID" value="AGL02722.1"/>
    <property type="molecule type" value="Genomic_DNA"/>
</dbReference>
<reference evidence="12 13" key="1">
    <citation type="submission" date="2012-01" db="EMBL/GenBank/DDBJ databases">
        <title>Complete sequence of Desulfotomaculum gibsoniae DSM 7213.</title>
        <authorList>
            <consortium name="US DOE Joint Genome Institute"/>
            <person name="Lucas S."/>
            <person name="Han J."/>
            <person name="Lapidus A."/>
            <person name="Cheng J.-F."/>
            <person name="Goodwin L."/>
            <person name="Pitluck S."/>
            <person name="Peters L."/>
            <person name="Ovchinnikova G."/>
            <person name="Teshima H."/>
            <person name="Detter J.C."/>
            <person name="Han C."/>
            <person name="Tapia R."/>
            <person name="Land M."/>
            <person name="Hauser L."/>
            <person name="Kyrpides N."/>
            <person name="Ivanova N."/>
            <person name="Pagani I."/>
            <person name="Parshina S."/>
            <person name="Plugge C."/>
            <person name="Muyzer G."/>
            <person name="Kuever J."/>
            <person name="Ivanova A."/>
            <person name="Nazina T."/>
            <person name="Klenk H.-P."/>
            <person name="Brambilla E."/>
            <person name="Spring S."/>
            <person name="Stams A.F."/>
            <person name="Woyke T."/>
        </authorList>
    </citation>
    <scope>NUCLEOTIDE SEQUENCE [LARGE SCALE GENOMIC DNA]</scope>
    <source>
        <strain evidence="12 13">DSM 7213</strain>
    </source>
</reference>
<sequence length="226" mass="25472">MKRIIVVDDDADIAEIINKYLAREGFSVSVFHEADSVLEALEHGLPDMFILDIMMPGMDGLELCKKIRRRGDVPVIFVSARSEEVDRVLGLELGGDDYLTKPFSPRELVARVRSVLRRAGSNRPAVEEDEVQVGDLVIFPARREAAVGTESLELTVKEFDLLQLLAKNSGRALSREQILDQVWGYDYVGDIRAVDDVVKRLRRKIKESGARVRVNTVWGYGYKINV</sequence>
<feature type="domain" description="OmpR/PhoB-type" evidence="11">
    <location>
        <begin position="128"/>
        <end position="226"/>
    </location>
</feature>
<evidence type="ECO:0000259" key="11">
    <source>
        <dbReference type="PROSITE" id="PS51755"/>
    </source>
</evidence>
<dbReference type="GO" id="GO:0032993">
    <property type="term" value="C:protein-DNA complex"/>
    <property type="evidence" value="ECO:0007669"/>
    <property type="project" value="TreeGrafter"/>
</dbReference>
<dbReference type="Gene3D" id="3.40.50.2300">
    <property type="match status" value="1"/>
</dbReference>
<protein>
    <recommendedName>
        <fullName evidence="1">Stage 0 sporulation protein A homolog</fullName>
    </recommendedName>
</protein>
<dbReference type="InterPro" id="IPR016032">
    <property type="entry name" value="Sig_transdc_resp-reg_C-effctor"/>
</dbReference>
<evidence type="ECO:0000256" key="4">
    <source>
        <dbReference type="ARBA" id="ARBA00023015"/>
    </source>
</evidence>
<dbReference type="GO" id="GO:0006355">
    <property type="term" value="P:regulation of DNA-templated transcription"/>
    <property type="evidence" value="ECO:0007669"/>
    <property type="project" value="InterPro"/>
</dbReference>
<dbReference type="SMART" id="SM00862">
    <property type="entry name" value="Trans_reg_C"/>
    <property type="match status" value="1"/>
</dbReference>
<dbReference type="Proteomes" id="UP000013520">
    <property type="component" value="Chromosome"/>
</dbReference>
<dbReference type="Pfam" id="PF00072">
    <property type="entry name" value="Response_reg"/>
    <property type="match status" value="1"/>
</dbReference>
<dbReference type="eggNOG" id="COG0745">
    <property type="taxonomic scope" value="Bacteria"/>
</dbReference>
<dbReference type="RefSeq" id="WP_006523383.1">
    <property type="nucleotide sequence ID" value="NC_021184.1"/>
</dbReference>
<evidence type="ECO:0000256" key="2">
    <source>
        <dbReference type="ARBA" id="ARBA00022553"/>
    </source>
</evidence>
<dbReference type="KEGG" id="dgi:Desgi_3378"/>
<organism evidence="12 13">
    <name type="scientific">Desulfoscipio gibsoniae DSM 7213</name>
    <dbReference type="NCBI Taxonomy" id="767817"/>
    <lineage>
        <taxon>Bacteria</taxon>
        <taxon>Bacillati</taxon>
        <taxon>Bacillota</taxon>
        <taxon>Clostridia</taxon>
        <taxon>Eubacteriales</taxon>
        <taxon>Desulfallaceae</taxon>
        <taxon>Desulfoscipio</taxon>
    </lineage>
</organism>
<dbReference type="PROSITE" id="PS50110">
    <property type="entry name" value="RESPONSE_REGULATORY"/>
    <property type="match status" value="1"/>
</dbReference>
<dbReference type="InterPro" id="IPR001867">
    <property type="entry name" value="OmpR/PhoB-type_DNA-bd"/>
</dbReference>
<dbReference type="GO" id="GO:0005829">
    <property type="term" value="C:cytosol"/>
    <property type="evidence" value="ECO:0007669"/>
    <property type="project" value="TreeGrafter"/>
</dbReference>
<proteinExistence type="predicted"/>
<feature type="domain" description="Response regulatory" evidence="10">
    <location>
        <begin position="3"/>
        <end position="116"/>
    </location>
</feature>
<keyword evidence="4" id="KW-0805">Transcription regulation</keyword>
<evidence type="ECO:0000256" key="8">
    <source>
        <dbReference type="PROSITE-ProRule" id="PRU00169"/>
    </source>
</evidence>
<gene>
    <name evidence="12" type="ORF">Desgi_3378</name>
</gene>
<keyword evidence="13" id="KW-1185">Reference proteome</keyword>
<keyword evidence="6" id="KW-0804">Transcription</keyword>
<comment type="function">
    <text evidence="7">May play the central regulatory role in sporulation. It may be an element of the effector pathway responsible for the activation of sporulation genes in response to nutritional stress. Spo0A may act in concert with spo0H (a sigma factor) to control the expression of some genes that are critical to the sporulation process.</text>
</comment>
<keyword evidence="2 8" id="KW-0597">Phosphoprotein</keyword>
<dbReference type="AlphaFoldDB" id="R4KMD8"/>
<evidence type="ECO:0000256" key="6">
    <source>
        <dbReference type="ARBA" id="ARBA00023163"/>
    </source>
</evidence>
<dbReference type="FunFam" id="1.10.10.10:FF:000018">
    <property type="entry name" value="DNA-binding response regulator ResD"/>
    <property type="match status" value="1"/>
</dbReference>
<feature type="modified residue" description="4-aspartylphosphate" evidence="8">
    <location>
        <position position="52"/>
    </location>
</feature>
<evidence type="ECO:0000259" key="10">
    <source>
        <dbReference type="PROSITE" id="PS50110"/>
    </source>
</evidence>
<dbReference type="Gene3D" id="6.10.250.690">
    <property type="match status" value="1"/>
</dbReference>
<dbReference type="InterPro" id="IPR036388">
    <property type="entry name" value="WH-like_DNA-bd_sf"/>
</dbReference>
<dbReference type="SUPFAM" id="SSF46894">
    <property type="entry name" value="C-terminal effector domain of the bipartite response regulators"/>
    <property type="match status" value="1"/>
</dbReference>
<keyword evidence="3" id="KW-0902">Two-component regulatory system</keyword>
<dbReference type="OrthoDB" id="9790454at2"/>